<dbReference type="OrthoDB" id="8912983at2"/>
<evidence type="ECO:0000259" key="1">
    <source>
        <dbReference type="Pfam" id="PF20008"/>
    </source>
</evidence>
<dbReference type="Pfam" id="PF20008">
    <property type="entry name" value="DUF6429"/>
    <property type="match status" value="1"/>
</dbReference>
<gene>
    <name evidence="2" type="ORF">PAM7971_02692</name>
</gene>
<keyword evidence="3" id="KW-1185">Reference proteome</keyword>
<proteinExistence type="predicted"/>
<reference evidence="2 3" key="1">
    <citation type="submission" date="2017-03" db="EMBL/GenBank/DDBJ databases">
        <authorList>
            <person name="Afonso C.L."/>
            <person name="Miller P.J."/>
            <person name="Scott M.A."/>
            <person name="Spackman E."/>
            <person name="Goraichik I."/>
            <person name="Dimitrov K.M."/>
            <person name="Suarez D.L."/>
            <person name="Swayne D.E."/>
        </authorList>
    </citation>
    <scope>NUCLEOTIDE SEQUENCE [LARGE SCALE GENOMIC DNA]</scope>
    <source>
        <strain evidence="2 3">CECT 7971</strain>
    </source>
</reference>
<dbReference type="Proteomes" id="UP000193307">
    <property type="component" value="Unassembled WGS sequence"/>
</dbReference>
<name>A0A1Y5T0A2_9RHOB</name>
<sequence>MKINEDSVDDAVLALLWLTLHDGHRAWKGHDWDVLGRLHEKGLILDPVGKAKSVVLTNDGLRRSEKLFKALFTNAPKT</sequence>
<organism evidence="2 3">
    <name type="scientific">Pacificibacter marinus</name>
    <dbReference type="NCBI Taxonomy" id="658057"/>
    <lineage>
        <taxon>Bacteria</taxon>
        <taxon>Pseudomonadati</taxon>
        <taxon>Pseudomonadota</taxon>
        <taxon>Alphaproteobacteria</taxon>
        <taxon>Rhodobacterales</taxon>
        <taxon>Roseobacteraceae</taxon>
        <taxon>Pacificibacter</taxon>
    </lineage>
</organism>
<dbReference type="AlphaFoldDB" id="A0A1Y5T0A2"/>
<dbReference type="EMBL" id="FWFW01000009">
    <property type="protein sequence ID" value="SLN52995.1"/>
    <property type="molecule type" value="Genomic_DNA"/>
</dbReference>
<feature type="domain" description="DUF6429" evidence="1">
    <location>
        <begin position="5"/>
        <end position="73"/>
    </location>
</feature>
<evidence type="ECO:0000313" key="2">
    <source>
        <dbReference type="EMBL" id="SLN52995.1"/>
    </source>
</evidence>
<dbReference type="RefSeq" id="WP_085849812.1">
    <property type="nucleotide sequence ID" value="NZ_FNZV01000009.1"/>
</dbReference>
<dbReference type="InterPro" id="IPR045489">
    <property type="entry name" value="DUF6429"/>
</dbReference>
<protein>
    <recommendedName>
        <fullName evidence="1">DUF6429 domain-containing protein</fullName>
    </recommendedName>
</protein>
<evidence type="ECO:0000313" key="3">
    <source>
        <dbReference type="Proteomes" id="UP000193307"/>
    </source>
</evidence>
<accession>A0A1Y5T0A2</accession>